<dbReference type="SUPFAM" id="SSF53756">
    <property type="entry name" value="UDP-Glycosyltransferase/glycogen phosphorylase"/>
    <property type="match status" value="1"/>
</dbReference>
<dbReference type="AlphaFoldDB" id="H1L0E5"/>
<evidence type="ECO:0000256" key="1">
    <source>
        <dbReference type="ARBA" id="ARBA00022676"/>
    </source>
</evidence>
<reference evidence="3 4" key="1">
    <citation type="submission" date="2011-09" db="EMBL/GenBank/DDBJ databases">
        <title>The draft genome of Methanotorris formicicus Mc-S-70.</title>
        <authorList>
            <consortium name="US DOE Joint Genome Institute (JGI-PGF)"/>
            <person name="Lucas S."/>
            <person name="Han J."/>
            <person name="Lapidus A."/>
            <person name="Cheng J.-F."/>
            <person name="Goodwin L."/>
            <person name="Pitluck S."/>
            <person name="Peters L."/>
            <person name="Land M.L."/>
            <person name="Hauser L."/>
            <person name="Sieprawska-Lupa M."/>
            <person name="Takai K."/>
            <person name="Miyazaki J."/>
            <person name="Whitman W."/>
            <person name="Woyke T.J."/>
        </authorList>
    </citation>
    <scope>NUCLEOTIDE SEQUENCE [LARGE SCALE GENOMIC DNA]</scope>
    <source>
        <strain evidence="3 4">Mc-S-70</strain>
    </source>
</reference>
<sequence>MTRKTLILIFSGIGNAITALPIIEILNKNNFEVDILVKSNVIKELLFEDPRISNVYIFNPKKDIFKSLKIIKQLRNKNYDFAMTIYPSQGIISGFILYLINAKIRTQHVCNYLLKFISMKFKIPIPFKKDIILFEKFFLTHPKNVKEEKHAVYQMLDLLNPIIQNHNQKDLDLKFYLNDDETSFAERFWTENNLNDKFVIGIHTGTSNKPPFKMWDLEYWKQLLIKINEKYNVDFIVFIGPSEEEHEKYLKSLGLDNLIIAKNLSIRKTIALISKCNFFISADSGLAHCASLFKIPQIVMFGPVDYKYIHPFSENCKVVVPDNYKPFYIPHCGFISKPYDCMKDLKPEKVFKEFEEYLKDLGIYEKLKR</sequence>
<dbReference type="PANTHER" id="PTHR30160">
    <property type="entry name" value="TETRAACYLDISACCHARIDE 4'-KINASE-RELATED"/>
    <property type="match status" value="1"/>
</dbReference>
<keyword evidence="1" id="KW-0328">Glycosyltransferase</keyword>
<dbReference type="InterPro" id="IPR051199">
    <property type="entry name" value="LPS_LOS_Heptosyltrfase"/>
</dbReference>
<organism evidence="3 4">
    <name type="scientific">Methanotorris formicicus Mc-S-70</name>
    <dbReference type="NCBI Taxonomy" id="647171"/>
    <lineage>
        <taxon>Archaea</taxon>
        <taxon>Methanobacteriati</taxon>
        <taxon>Methanobacteriota</taxon>
        <taxon>Methanomada group</taxon>
        <taxon>Methanococci</taxon>
        <taxon>Methanococcales</taxon>
        <taxon>Methanocaldococcaceae</taxon>
        <taxon>Methanotorris</taxon>
    </lineage>
</organism>
<evidence type="ECO:0000256" key="2">
    <source>
        <dbReference type="ARBA" id="ARBA00022679"/>
    </source>
</evidence>
<dbReference type="GO" id="GO:0008713">
    <property type="term" value="F:ADP-heptose-lipopolysaccharide heptosyltransferase activity"/>
    <property type="evidence" value="ECO:0007669"/>
    <property type="project" value="TreeGrafter"/>
</dbReference>
<comment type="caution">
    <text evidence="3">The sequence shown here is derived from an EMBL/GenBank/DDBJ whole genome shotgun (WGS) entry which is preliminary data.</text>
</comment>
<evidence type="ECO:0000313" key="3">
    <source>
        <dbReference type="EMBL" id="EHP84939.1"/>
    </source>
</evidence>
<proteinExistence type="predicted"/>
<dbReference type="EMBL" id="AGJL01000042">
    <property type="protein sequence ID" value="EHP84939.1"/>
    <property type="molecule type" value="Genomic_DNA"/>
</dbReference>
<dbReference type="RefSeq" id="WP_007044946.1">
    <property type="nucleotide sequence ID" value="NZ_AGJL01000042.1"/>
</dbReference>
<dbReference type="Pfam" id="PF01075">
    <property type="entry name" value="Glyco_transf_9"/>
    <property type="match status" value="1"/>
</dbReference>
<gene>
    <name evidence="3" type="ORF">MetfoDRAFT_1519</name>
</gene>
<dbReference type="InterPro" id="IPR002201">
    <property type="entry name" value="Glyco_trans_9"/>
</dbReference>
<protein>
    <submittedName>
        <fullName evidence="3">Glycosyl transferase family 9</fullName>
    </submittedName>
</protein>
<evidence type="ECO:0000313" key="4">
    <source>
        <dbReference type="Proteomes" id="UP000003706"/>
    </source>
</evidence>
<dbReference type="STRING" id="647171.MetfoDRAFT_1519"/>
<accession>H1L0E5</accession>
<dbReference type="CDD" id="cd03789">
    <property type="entry name" value="GT9_LPS_heptosyltransferase"/>
    <property type="match status" value="1"/>
</dbReference>
<name>H1L0E5_9EURY</name>
<dbReference type="Proteomes" id="UP000003706">
    <property type="component" value="Unassembled WGS sequence"/>
</dbReference>
<keyword evidence="2 3" id="KW-0808">Transferase</keyword>
<dbReference type="GO" id="GO:0005829">
    <property type="term" value="C:cytosol"/>
    <property type="evidence" value="ECO:0007669"/>
    <property type="project" value="TreeGrafter"/>
</dbReference>
<dbReference type="Gene3D" id="3.40.50.2000">
    <property type="entry name" value="Glycogen Phosphorylase B"/>
    <property type="match status" value="2"/>
</dbReference>
<dbReference type="OrthoDB" id="65677at2157"/>
<dbReference type="PANTHER" id="PTHR30160:SF1">
    <property type="entry name" value="LIPOPOLYSACCHARIDE 1,2-N-ACETYLGLUCOSAMINETRANSFERASE-RELATED"/>
    <property type="match status" value="1"/>
</dbReference>
<keyword evidence="4" id="KW-1185">Reference proteome</keyword>